<dbReference type="GO" id="GO:0003723">
    <property type="term" value="F:RNA binding"/>
    <property type="evidence" value="ECO:0007669"/>
    <property type="project" value="InterPro"/>
</dbReference>
<feature type="repeat" description="PPR" evidence="2">
    <location>
        <begin position="267"/>
        <end position="301"/>
    </location>
</feature>
<dbReference type="SUPFAM" id="SSF102588">
    <property type="entry name" value="LmbE-like"/>
    <property type="match status" value="1"/>
</dbReference>
<dbReference type="PANTHER" id="PTHR47926:SF432">
    <property type="entry name" value="(WILD MALAYSIAN BANANA) HYPOTHETICAL PROTEIN"/>
    <property type="match status" value="1"/>
</dbReference>
<sequence length="403" mass="45794">MYEQIPRQQIRILDHPDLQDGFDNTWSSILIAKILKEETATWGIDLLITFDSYGISGHRNHRDVHNGICTFLCEESHGSIDAWELVSTSIVRKYSGPLDVWLSIRSAKNSRGQMYCLLNKHPRKSFTAMAQHQSQWIWFRKLFVSFSTCGIILDARHLFEGMPIRDVVTWNAMVAGYAKVMLKQTNQTRQFKSFKECNLRILNLMLAALSACAHLGALELGKWIHEYIDKRGLYKMVLLTNVLIDMYVKSGSLEKGLQVFEKMKHRSVITWTTIIAGLALHGFGNKALEMFSCMERERVRPNAVTFVAILSACSHVGLVEMGPSGRWHEVGIVRKGMWDKGVKKNPGGSSIEVDNVVHEFIAGDNSHVQFERIQGIMYVINGHLKMAGYVPKECRGLLEHEEA</sequence>
<proteinExistence type="predicted"/>
<dbReference type="OrthoDB" id="185373at2759"/>
<comment type="caution">
    <text evidence="3">The sequence shown here is derived from an EMBL/GenBank/DDBJ whole genome shotgun (WGS) entry which is preliminary data.</text>
</comment>
<name>A0A7J6UVT1_THATH</name>
<evidence type="ECO:0000256" key="1">
    <source>
        <dbReference type="ARBA" id="ARBA00022737"/>
    </source>
</evidence>
<reference evidence="3 4" key="1">
    <citation type="submission" date="2020-06" db="EMBL/GenBank/DDBJ databases">
        <title>Transcriptomic and genomic resources for Thalictrum thalictroides and T. hernandezii: Facilitating candidate gene discovery in an emerging model plant lineage.</title>
        <authorList>
            <person name="Arias T."/>
            <person name="Riano-Pachon D.M."/>
            <person name="Di Stilio V.S."/>
        </authorList>
    </citation>
    <scope>NUCLEOTIDE SEQUENCE [LARGE SCALE GENOMIC DNA]</scope>
    <source>
        <strain evidence="4">cv. WT478/WT964</strain>
        <tissue evidence="3">Leaves</tissue>
    </source>
</reference>
<dbReference type="Gene3D" id="3.40.50.10320">
    <property type="entry name" value="LmbE-like"/>
    <property type="match status" value="1"/>
</dbReference>
<protein>
    <submittedName>
        <fullName evidence="3">Pentatricopeptide repeat-containing protein</fullName>
    </submittedName>
</protein>
<gene>
    <name evidence="3" type="ORF">FRX31_033689</name>
</gene>
<dbReference type="InterPro" id="IPR024078">
    <property type="entry name" value="LmbE-like_dom_sf"/>
</dbReference>
<dbReference type="PROSITE" id="PS51375">
    <property type="entry name" value="PPR"/>
    <property type="match status" value="1"/>
</dbReference>
<dbReference type="Pfam" id="PF13041">
    <property type="entry name" value="PPR_2"/>
    <property type="match status" value="1"/>
</dbReference>
<dbReference type="AlphaFoldDB" id="A0A7J6UVT1"/>
<dbReference type="InterPro" id="IPR002885">
    <property type="entry name" value="PPR_rpt"/>
</dbReference>
<accession>A0A7J6UVT1</accession>
<keyword evidence="1" id="KW-0677">Repeat</keyword>
<dbReference type="Proteomes" id="UP000554482">
    <property type="component" value="Unassembled WGS sequence"/>
</dbReference>
<dbReference type="GO" id="GO:0009451">
    <property type="term" value="P:RNA modification"/>
    <property type="evidence" value="ECO:0007669"/>
    <property type="project" value="InterPro"/>
</dbReference>
<keyword evidence="4" id="KW-1185">Reference proteome</keyword>
<evidence type="ECO:0000313" key="3">
    <source>
        <dbReference type="EMBL" id="KAF5176723.1"/>
    </source>
</evidence>
<dbReference type="InterPro" id="IPR011990">
    <property type="entry name" value="TPR-like_helical_dom_sf"/>
</dbReference>
<dbReference type="NCBIfam" id="TIGR00756">
    <property type="entry name" value="PPR"/>
    <property type="match status" value="2"/>
</dbReference>
<dbReference type="PANTHER" id="PTHR47926">
    <property type="entry name" value="PENTATRICOPEPTIDE REPEAT-CONTAINING PROTEIN"/>
    <property type="match status" value="1"/>
</dbReference>
<dbReference type="EMBL" id="JABWDY010042336">
    <property type="protein sequence ID" value="KAF5176723.1"/>
    <property type="molecule type" value="Genomic_DNA"/>
</dbReference>
<dbReference type="Pfam" id="PF01535">
    <property type="entry name" value="PPR"/>
    <property type="match status" value="1"/>
</dbReference>
<organism evidence="3 4">
    <name type="scientific">Thalictrum thalictroides</name>
    <name type="common">Rue-anemone</name>
    <name type="synonym">Anemone thalictroides</name>
    <dbReference type="NCBI Taxonomy" id="46969"/>
    <lineage>
        <taxon>Eukaryota</taxon>
        <taxon>Viridiplantae</taxon>
        <taxon>Streptophyta</taxon>
        <taxon>Embryophyta</taxon>
        <taxon>Tracheophyta</taxon>
        <taxon>Spermatophyta</taxon>
        <taxon>Magnoliopsida</taxon>
        <taxon>Ranunculales</taxon>
        <taxon>Ranunculaceae</taxon>
        <taxon>Thalictroideae</taxon>
        <taxon>Thalictrum</taxon>
    </lineage>
</organism>
<evidence type="ECO:0000313" key="4">
    <source>
        <dbReference type="Proteomes" id="UP000554482"/>
    </source>
</evidence>
<dbReference type="FunFam" id="1.25.40.10:FF:000031">
    <property type="entry name" value="Pentatricopeptide repeat-containing protein mitochondrial"/>
    <property type="match status" value="1"/>
</dbReference>
<dbReference type="Gene3D" id="1.25.40.10">
    <property type="entry name" value="Tetratricopeptide repeat domain"/>
    <property type="match status" value="1"/>
</dbReference>
<dbReference type="InterPro" id="IPR046960">
    <property type="entry name" value="PPR_At4g14850-like_plant"/>
</dbReference>
<evidence type="ECO:0000256" key="2">
    <source>
        <dbReference type="PROSITE-ProRule" id="PRU00708"/>
    </source>
</evidence>